<sequence length="195" mass="21574">MPTVAVFVGSLRKDSINRKFAQSIGKLAGDRLTFRFVEIGDIPLYNEDLWANPPESVLRMKREIEAADAVLFVTPEYNRYFSPAIKNAIDWGTRPWGKNSWSTKPSAVIGATPGATGASAGQNSLKGLLTVVDTVLMGQPEVYFQYKPELFGEDGSVTDAATRDFLNKWVDRFAAWIERTSEPKTRAQADARVVA</sequence>
<organism evidence="1 2">
    <name type="scientific">Antarcticirhabdus aurantiaca</name>
    <dbReference type="NCBI Taxonomy" id="2606717"/>
    <lineage>
        <taxon>Bacteria</taxon>
        <taxon>Pseudomonadati</taxon>
        <taxon>Pseudomonadota</taxon>
        <taxon>Alphaproteobacteria</taxon>
        <taxon>Hyphomicrobiales</taxon>
        <taxon>Aurantimonadaceae</taxon>
        <taxon>Antarcticirhabdus</taxon>
    </lineage>
</organism>
<evidence type="ECO:0000313" key="1">
    <source>
        <dbReference type="EMBL" id="WAJ27087.1"/>
    </source>
</evidence>
<name>A0ACD4NJT4_9HYPH</name>
<dbReference type="Proteomes" id="UP001163223">
    <property type="component" value="Chromosome"/>
</dbReference>
<proteinExistence type="predicted"/>
<reference evidence="1" key="1">
    <citation type="submission" date="2022-11" db="EMBL/GenBank/DDBJ databases">
        <title>beta-Carotene-producing bacterium, Jeongeuplla avenae sp. nov., alleviates the salt stress of Arabidopsis seedlings.</title>
        <authorList>
            <person name="Jiang L."/>
            <person name="Lee J."/>
        </authorList>
    </citation>
    <scope>NUCLEOTIDE SEQUENCE</scope>
    <source>
        <strain evidence="1">DY_R2A_6</strain>
    </source>
</reference>
<gene>
    <name evidence="1" type="ORF">OXU80_19830</name>
</gene>
<keyword evidence="2" id="KW-1185">Reference proteome</keyword>
<protein>
    <submittedName>
        <fullName evidence="1">NAD(P)H-dependent oxidoreductase</fullName>
    </submittedName>
</protein>
<dbReference type="EMBL" id="CP113520">
    <property type="protein sequence ID" value="WAJ27087.1"/>
    <property type="molecule type" value="Genomic_DNA"/>
</dbReference>
<accession>A0ACD4NJT4</accession>
<evidence type="ECO:0000313" key="2">
    <source>
        <dbReference type="Proteomes" id="UP001163223"/>
    </source>
</evidence>